<dbReference type="RefSeq" id="WP_007473478.1">
    <property type="nucleotide sequence ID" value="NZ_ABCJ01000001.1"/>
</dbReference>
<reference evidence="7 9" key="2">
    <citation type="submission" date="2019-05" db="EMBL/GenBank/DDBJ databases">
        <title>A comparative analysis of the Nautiliaceae.</title>
        <authorList>
            <person name="Grosche A."/>
            <person name="Smedile F."/>
            <person name="Vetriani C."/>
        </authorList>
    </citation>
    <scope>NUCLEOTIDE SEQUENCE [LARGE SCALE GENOMIC DNA]</scope>
    <source>
        <strain evidence="7 9">TB-2</strain>
    </source>
</reference>
<evidence type="ECO:0000313" key="8">
    <source>
        <dbReference type="Proteomes" id="UP000003288"/>
    </source>
</evidence>
<dbReference type="Proteomes" id="UP000306825">
    <property type="component" value="Chromosome"/>
</dbReference>
<dbReference type="Pfam" id="PF02599">
    <property type="entry name" value="CsrA"/>
    <property type="match status" value="1"/>
</dbReference>
<keyword evidence="2 5" id="KW-0678">Repressor</keyword>
<keyword evidence="1 5" id="KW-0963">Cytoplasm</keyword>
<accession>A0AAI9AJ55</accession>
<dbReference type="GO" id="GO:0006402">
    <property type="term" value="P:mRNA catabolic process"/>
    <property type="evidence" value="ECO:0007669"/>
    <property type="project" value="InterPro"/>
</dbReference>
<evidence type="ECO:0000313" key="6">
    <source>
        <dbReference type="EMBL" id="EDM24495.1"/>
    </source>
</evidence>
<dbReference type="EMBL" id="ABCJ01000001">
    <property type="protein sequence ID" value="EDM24495.1"/>
    <property type="molecule type" value="Genomic_DNA"/>
</dbReference>
<dbReference type="InterPro" id="IPR003751">
    <property type="entry name" value="CsrA"/>
</dbReference>
<keyword evidence="5" id="KW-1005">Bacterial flagellum biogenesis</keyword>
<sequence length="77" mass="8923">MLVISRKVNEKIKIGDDIEIIIIEVNKNQVKIGINAPKNVPIFRKELIENIKNENKKANKEIEIEKLNAFRKAINEN</sequence>
<keyword evidence="3 5" id="KW-0810">Translation regulation</keyword>
<dbReference type="GO" id="GO:0044781">
    <property type="term" value="P:bacterial-type flagellum organization"/>
    <property type="evidence" value="ECO:0007669"/>
    <property type="project" value="UniProtKB-KW"/>
</dbReference>
<keyword evidence="4 5" id="KW-0694">RNA-binding</keyword>
<dbReference type="HAMAP" id="MF_00167">
    <property type="entry name" value="CsrA"/>
    <property type="match status" value="1"/>
</dbReference>
<evidence type="ECO:0000313" key="7">
    <source>
        <dbReference type="EMBL" id="QCT95141.1"/>
    </source>
</evidence>
<evidence type="ECO:0000256" key="4">
    <source>
        <dbReference type="ARBA" id="ARBA00022884"/>
    </source>
</evidence>
<dbReference type="PANTHER" id="PTHR34984">
    <property type="entry name" value="CARBON STORAGE REGULATOR"/>
    <property type="match status" value="1"/>
</dbReference>
<dbReference type="NCBIfam" id="NF002469">
    <property type="entry name" value="PRK01712.1"/>
    <property type="match status" value="1"/>
</dbReference>
<dbReference type="SUPFAM" id="SSF117130">
    <property type="entry name" value="CsrA-like"/>
    <property type="match status" value="1"/>
</dbReference>
<dbReference type="GO" id="GO:0048027">
    <property type="term" value="F:mRNA 5'-UTR binding"/>
    <property type="evidence" value="ECO:0007669"/>
    <property type="project" value="UniProtKB-UniRule"/>
</dbReference>
<dbReference type="NCBIfam" id="TIGR00202">
    <property type="entry name" value="csrA"/>
    <property type="match status" value="1"/>
</dbReference>
<evidence type="ECO:0000256" key="1">
    <source>
        <dbReference type="ARBA" id="ARBA00022490"/>
    </source>
</evidence>
<dbReference type="InterPro" id="IPR036107">
    <property type="entry name" value="CsrA_sf"/>
</dbReference>
<evidence type="ECO:0000313" key="9">
    <source>
        <dbReference type="Proteomes" id="UP000306825"/>
    </source>
</evidence>
<dbReference type="GO" id="GO:0016301">
    <property type="term" value="F:kinase activity"/>
    <property type="evidence" value="ECO:0007669"/>
    <property type="project" value="UniProtKB-KW"/>
</dbReference>
<comment type="subcellular location">
    <subcellularLocation>
        <location evidence="5">Cytoplasm</location>
    </subcellularLocation>
</comment>
<dbReference type="GO" id="GO:0006109">
    <property type="term" value="P:regulation of carbohydrate metabolic process"/>
    <property type="evidence" value="ECO:0007669"/>
    <property type="project" value="InterPro"/>
</dbReference>
<dbReference type="GO" id="GO:0045947">
    <property type="term" value="P:negative regulation of translational initiation"/>
    <property type="evidence" value="ECO:0007669"/>
    <property type="project" value="UniProtKB-UniRule"/>
</dbReference>
<evidence type="ECO:0000256" key="3">
    <source>
        <dbReference type="ARBA" id="ARBA00022845"/>
    </source>
</evidence>
<gene>
    <name evidence="5 7" type="primary">csrA</name>
    <name evidence="6" type="ORF">CMTB2_03228</name>
    <name evidence="7" type="ORF">FE773_08040</name>
</gene>
<keyword evidence="6" id="KW-0418">Kinase</keyword>
<dbReference type="GO" id="GO:1902208">
    <property type="term" value="P:regulation of bacterial-type flagellum assembly"/>
    <property type="evidence" value="ECO:0007669"/>
    <property type="project" value="UniProtKB-UniRule"/>
</dbReference>
<evidence type="ECO:0000256" key="5">
    <source>
        <dbReference type="HAMAP-Rule" id="MF_00167"/>
    </source>
</evidence>
<comment type="function">
    <text evidence="5">A translational regulator that binds mRNA to regulate translation initiation and/or mRNA stability. Usually binds in the 5'-UTR at or near the Shine-Dalgarno sequence preventing ribosome-binding, thus repressing translation. Its main target seems to be the major flagellin gene, while its function is anatagonized by FliW.</text>
</comment>
<dbReference type="PANTHER" id="PTHR34984:SF1">
    <property type="entry name" value="CARBON STORAGE REGULATOR"/>
    <property type="match status" value="1"/>
</dbReference>
<organism evidence="6 8">
    <name type="scientific">Caminibacter mediatlanticus TB-2</name>
    <dbReference type="NCBI Taxonomy" id="391592"/>
    <lineage>
        <taxon>Bacteria</taxon>
        <taxon>Pseudomonadati</taxon>
        <taxon>Campylobacterota</taxon>
        <taxon>Epsilonproteobacteria</taxon>
        <taxon>Nautiliales</taxon>
        <taxon>Nautiliaceae</taxon>
        <taxon>Caminibacter</taxon>
    </lineage>
</organism>
<comment type="subunit">
    <text evidence="5">Homodimer; the beta-strands of each monomer intercalate to form a hydrophobic core, while the alpha-helices form wings that extend away from the core.</text>
</comment>
<reference evidence="6 8" key="1">
    <citation type="journal article" date="2011" name="Stand. Genomic Sci.">
        <title>Draft genome sequence of Caminibacter mediatlanticus strain TB-2, an epsilonproteobacterium isolated from a deep-sea hydrothermal vent.</title>
        <authorList>
            <person name="Giovannelli D."/>
            <person name="Ferriera S."/>
            <person name="Johnson J."/>
            <person name="Kravitz S."/>
            <person name="Perez-Rodriguez I."/>
            <person name="Ricci J."/>
            <person name="O'Brien C."/>
            <person name="Voordeckers J.W."/>
            <person name="Bini E."/>
            <person name="Vetriani C."/>
        </authorList>
    </citation>
    <scope>NUCLEOTIDE SEQUENCE [LARGE SCALE GENOMIC DNA]</scope>
    <source>
        <strain evidence="6 8">TB-2</strain>
    </source>
</reference>
<dbReference type="Gene3D" id="2.60.40.4380">
    <property type="entry name" value="Translational regulator CsrA"/>
    <property type="match status" value="1"/>
</dbReference>
<name>A0AAI9AJ55_9BACT</name>
<keyword evidence="6" id="KW-0808">Transferase</keyword>
<dbReference type="EMBL" id="CP040463">
    <property type="protein sequence ID" value="QCT95141.1"/>
    <property type="molecule type" value="Genomic_DNA"/>
</dbReference>
<dbReference type="FunFam" id="2.60.40.4380:FF:000002">
    <property type="entry name" value="Translational regulator CsrA"/>
    <property type="match status" value="1"/>
</dbReference>
<protein>
    <recommendedName>
        <fullName evidence="5">Translational regulator CsrA</fullName>
    </recommendedName>
</protein>
<evidence type="ECO:0000256" key="2">
    <source>
        <dbReference type="ARBA" id="ARBA00022491"/>
    </source>
</evidence>
<dbReference type="AlphaFoldDB" id="A0AAI9AJ55"/>
<dbReference type="Proteomes" id="UP000003288">
    <property type="component" value="Unassembled WGS sequence"/>
</dbReference>
<comment type="similarity">
    <text evidence="5">Belongs to the CsrA/RsmA family.</text>
</comment>
<proteinExistence type="inferred from homology"/>
<keyword evidence="9" id="KW-1185">Reference proteome</keyword>
<dbReference type="GO" id="GO:0005829">
    <property type="term" value="C:cytosol"/>
    <property type="evidence" value="ECO:0007669"/>
    <property type="project" value="TreeGrafter"/>
</dbReference>